<gene>
    <name evidence="2" type="ORF">E6K72_04315</name>
</gene>
<dbReference type="SUPFAM" id="SSF110997">
    <property type="entry name" value="Sporulation related repeat"/>
    <property type="match status" value="1"/>
</dbReference>
<dbReference type="InterPro" id="IPR036680">
    <property type="entry name" value="SPOR-like_sf"/>
</dbReference>
<dbReference type="PROSITE" id="PS51724">
    <property type="entry name" value="SPOR"/>
    <property type="match status" value="1"/>
</dbReference>
<dbReference type="AlphaFoldDB" id="A0A538SZJ0"/>
<dbReference type="InterPro" id="IPR011990">
    <property type="entry name" value="TPR-like_helical_dom_sf"/>
</dbReference>
<sequence>MFPAAIHILLSLLAAPSFGPVSKPLRELLDARPADSLVAPLRKFESEHAQAAEAGEAAYVLGELHFARGEYRQACDAFGRAAARLEAGRQAAARYWTGLSWLALKQPEQARTALEEVAQSDADLRAQAMLGVAFAWEMLDKPDQALQAVESVLARSPGEAGPAALERLIALADRLERPDVARRARERLRREYPRSIEAALASLPATAAPPPAAADGQMSVQIGAFADPARAKTLVESARHAGFPDATVVERGDGDSRMHVVTLGVFGSREEARRAGERAAAALGVTYQVTKFP</sequence>
<dbReference type="Gene3D" id="3.30.70.1070">
    <property type="entry name" value="Sporulation related repeat"/>
    <property type="match status" value="1"/>
</dbReference>
<name>A0A538SZJ0_UNCEI</name>
<comment type="caution">
    <text evidence="2">The sequence shown here is derived from an EMBL/GenBank/DDBJ whole genome shotgun (WGS) entry which is preliminary data.</text>
</comment>
<dbReference type="EMBL" id="VBOS01000149">
    <property type="protein sequence ID" value="TMQ56793.1"/>
    <property type="molecule type" value="Genomic_DNA"/>
</dbReference>
<feature type="domain" description="SPOR" evidence="1">
    <location>
        <begin position="212"/>
        <end position="292"/>
    </location>
</feature>
<organism evidence="2 3">
    <name type="scientific">Eiseniibacteriota bacterium</name>
    <dbReference type="NCBI Taxonomy" id="2212470"/>
    <lineage>
        <taxon>Bacteria</taxon>
        <taxon>Candidatus Eiseniibacteriota</taxon>
    </lineage>
</organism>
<dbReference type="Gene3D" id="1.25.40.10">
    <property type="entry name" value="Tetratricopeptide repeat domain"/>
    <property type="match status" value="1"/>
</dbReference>
<accession>A0A538SZJ0</accession>
<reference evidence="2 3" key="1">
    <citation type="journal article" date="2019" name="Nat. Microbiol.">
        <title>Mediterranean grassland soil C-N compound turnover is dependent on rainfall and depth, and is mediated by genomically divergent microorganisms.</title>
        <authorList>
            <person name="Diamond S."/>
            <person name="Andeer P.F."/>
            <person name="Li Z."/>
            <person name="Crits-Christoph A."/>
            <person name="Burstein D."/>
            <person name="Anantharaman K."/>
            <person name="Lane K.R."/>
            <person name="Thomas B.C."/>
            <person name="Pan C."/>
            <person name="Northen T.R."/>
            <person name="Banfield J.F."/>
        </authorList>
    </citation>
    <scope>NUCLEOTIDE SEQUENCE [LARGE SCALE GENOMIC DNA]</scope>
    <source>
        <strain evidence="2">WS_2</strain>
    </source>
</reference>
<evidence type="ECO:0000313" key="2">
    <source>
        <dbReference type="EMBL" id="TMQ56793.1"/>
    </source>
</evidence>
<proteinExistence type="predicted"/>
<protein>
    <submittedName>
        <fullName evidence="2">Tetratricopeptide repeat protein</fullName>
    </submittedName>
</protein>
<dbReference type="InterPro" id="IPR019734">
    <property type="entry name" value="TPR_rpt"/>
</dbReference>
<dbReference type="Proteomes" id="UP000317716">
    <property type="component" value="Unassembled WGS sequence"/>
</dbReference>
<dbReference type="Pfam" id="PF05036">
    <property type="entry name" value="SPOR"/>
    <property type="match status" value="1"/>
</dbReference>
<dbReference type="Pfam" id="PF13174">
    <property type="entry name" value="TPR_6"/>
    <property type="match status" value="1"/>
</dbReference>
<evidence type="ECO:0000259" key="1">
    <source>
        <dbReference type="PROSITE" id="PS51724"/>
    </source>
</evidence>
<dbReference type="SUPFAM" id="SSF48452">
    <property type="entry name" value="TPR-like"/>
    <property type="match status" value="1"/>
</dbReference>
<evidence type="ECO:0000313" key="3">
    <source>
        <dbReference type="Proteomes" id="UP000317716"/>
    </source>
</evidence>
<dbReference type="InterPro" id="IPR007730">
    <property type="entry name" value="SPOR-like_dom"/>
</dbReference>
<dbReference type="GO" id="GO:0042834">
    <property type="term" value="F:peptidoglycan binding"/>
    <property type="evidence" value="ECO:0007669"/>
    <property type="project" value="InterPro"/>
</dbReference>